<sequence>MGCGKNFDTGSCVEDILRDIVEAQNDIVENCCDTSCEQSISDLLGDTDTSNGLDTVPVILYCKGDCKPFKGFGAERKIHNGHFGMTDIVASFIFRVKKIDDDGCAVLELLIADGETCGHDHLKDPTEQSTKKLEATGICMTVDLDCFCHVTCLPAISVFNND</sequence>
<protein>
    <submittedName>
        <fullName evidence="1">Spore coat protein</fullName>
    </submittedName>
</protein>
<keyword evidence="1" id="KW-0167">Capsid protein</keyword>
<dbReference type="RefSeq" id="WP_121132835.1">
    <property type="nucleotide sequence ID" value="NZ_JBHUFK010000064.1"/>
</dbReference>
<keyword evidence="1" id="KW-0946">Virion</keyword>
<reference evidence="1 2" key="1">
    <citation type="journal article" date="2015" name="Antonie Van Leeuwenhoek">
        <title>Oceanobacillus bengalensis sp. nov., a bacterium isolated from seawater of the Bay of Bengal.</title>
        <authorList>
            <person name="Yongchang O."/>
            <person name="Xiang W."/>
            <person name="Wang G."/>
        </authorList>
    </citation>
    <scope>NUCLEOTIDE SEQUENCE [LARGE SCALE GENOMIC DNA]</scope>
    <source>
        <strain evidence="1 2">MCCC 1K00260</strain>
    </source>
</reference>
<proteinExistence type="predicted"/>
<name>A0A494YVH1_9BACI</name>
<gene>
    <name evidence="1" type="ORF">D8M05_13965</name>
</gene>
<dbReference type="InterPro" id="IPR019593">
    <property type="entry name" value="Spore_coat_protein_Z/Y"/>
</dbReference>
<dbReference type="Pfam" id="PF10612">
    <property type="entry name" value="Spore-coat_CotZ"/>
    <property type="match status" value="1"/>
</dbReference>
<accession>A0A494YVH1</accession>
<evidence type="ECO:0000313" key="2">
    <source>
        <dbReference type="Proteomes" id="UP000281813"/>
    </source>
</evidence>
<dbReference type="EMBL" id="RBZO01000023">
    <property type="protein sequence ID" value="RKQ14133.1"/>
    <property type="molecule type" value="Genomic_DNA"/>
</dbReference>
<keyword evidence="2" id="KW-1185">Reference proteome</keyword>
<dbReference type="AlphaFoldDB" id="A0A494YVH1"/>
<dbReference type="OrthoDB" id="1655185at2"/>
<comment type="caution">
    <text evidence="1">The sequence shown here is derived from an EMBL/GenBank/DDBJ whole genome shotgun (WGS) entry which is preliminary data.</text>
</comment>
<organism evidence="1 2">
    <name type="scientific">Oceanobacillus bengalensis</name>
    <dbReference type="NCBI Taxonomy" id="1435466"/>
    <lineage>
        <taxon>Bacteria</taxon>
        <taxon>Bacillati</taxon>
        <taxon>Bacillota</taxon>
        <taxon>Bacilli</taxon>
        <taxon>Bacillales</taxon>
        <taxon>Bacillaceae</taxon>
        <taxon>Oceanobacillus</taxon>
    </lineage>
</organism>
<evidence type="ECO:0000313" key="1">
    <source>
        <dbReference type="EMBL" id="RKQ14133.1"/>
    </source>
</evidence>
<dbReference type="Proteomes" id="UP000281813">
    <property type="component" value="Unassembled WGS sequence"/>
</dbReference>